<dbReference type="InterPro" id="IPR036010">
    <property type="entry name" value="2Fe-2S_ferredoxin-like_sf"/>
</dbReference>
<dbReference type="GO" id="GO:0022904">
    <property type="term" value="P:respiratory electron transport chain"/>
    <property type="evidence" value="ECO:0007669"/>
    <property type="project" value="TreeGrafter"/>
</dbReference>
<sequence>MSRNWVGRASTKVRSLFGKAEKGKENFPALEKHPAGQRHAEEAVESDSEVGQKLKALKKEFRIYRWNPDTPNRKPYLQSYFVDLSTYGPMVLEVLLRIKERDDSSLTFRRSCREGICGSCSMNINGINNVACLKPVDAEISNPTIITPLPHMFVIKDLVVDLINFYQQHK</sequence>
<gene>
    <name evidence="10" type="ORF">RJ641_011731</name>
</gene>
<dbReference type="CDD" id="cd00207">
    <property type="entry name" value="fer2"/>
    <property type="match status" value="1"/>
</dbReference>
<dbReference type="NCBIfam" id="TIGR00384">
    <property type="entry name" value="dhsB"/>
    <property type="match status" value="1"/>
</dbReference>
<dbReference type="GO" id="GO:0009055">
    <property type="term" value="F:electron transfer activity"/>
    <property type="evidence" value="ECO:0007669"/>
    <property type="project" value="InterPro"/>
</dbReference>
<feature type="region of interest" description="Disordered" evidence="8">
    <location>
        <begin position="24"/>
        <end position="47"/>
    </location>
</feature>
<dbReference type="Gene3D" id="3.10.20.30">
    <property type="match status" value="1"/>
</dbReference>
<keyword evidence="11" id="KW-1185">Reference proteome</keyword>
<dbReference type="PANTHER" id="PTHR11921:SF40">
    <property type="entry name" value="SUCCINATE DEHYDROGENASE [UBIQUINONE] IRON-SULFUR SUBUNIT 3, MITOCHONDRIAL"/>
    <property type="match status" value="1"/>
</dbReference>
<comment type="pathway">
    <text evidence="3">Carbohydrate metabolism; tricarboxylic acid cycle; fumarate from succinate (eukaryal route): step 1/1.</text>
</comment>
<feature type="domain" description="Succinate dehydogenase/fumarate reductase N-terminal" evidence="9">
    <location>
        <begin position="61"/>
        <end position="166"/>
    </location>
</feature>
<comment type="cofactor">
    <cofactor evidence="7">
        <name>[2Fe-2S] cluster</name>
        <dbReference type="ChEBI" id="CHEBI:190135"/>
    </cofactor>
</comment>
<feature type="compositionally biased region" description="Basic and acidic residues" evidence="8">
    <location>
        <begin position="24"/>
        <end position="42"/>
    </location>
</feature>
<dbReference type="Proteomes" id="UP001370490">
    <property type="component" value="Unassembled WGS sequence"/>
</dbReference>
<dbReference type="InterPro" id="IPR012675">
    <property type="entry name" value="Beta-grasp_dom_sf"/>
</dbReference>
<dbReference type="GO" id="GO:0045273">
    <property type="term" value="C:respiratory chain complex II (succinate dehydrogenase)"/>
    <property type="evidence" value="ECO:0007669"/>
    <property type="project" value="UniProtKB-ARBA"/>
</dbReference>
<evidence type="ECO:0000256" key="8">
    <source>
        <dbReference type="SAM" id="MobiDB-lite"/>
    </source>
</evidence>
<dbReference type="GO" id="GO:0051537">
    <property type="term" value="F:2 iron, 2 sulfur cluster binding"/>
    <property type="evidence" value="ECO:0007669"/>
    <property type="project" value="UniProtKB-KW"/>
</dbReference>
<dbReference type="EMBL" id="JBAMMX010000018">
    <property type="protein sequence ID" value="KAK6923427.1"/>
    <property type="molecule type" value="Genomic_DNA"/>
</dbReference>
<protein>
    <submittedName>
        <fullName evidence="10">Succinate dehydogenase/fumarate reductase N-terminal</fullName>
    </submittedName>
</protein>
<evidence type="ECO:0000256" key="7">
    <source>
        <dbReference type="ARBA" id="ARBA00034078"/>
    </source>
</evidence>
<dbReference type="InterPro" id="IPR006058">
    <property type="entry name" value="2Fe2S_fd_BS"/>
</dbReference>
<evidence type="ECO:0000256" key="2">
    <source>
        <dbReference type="ARBA" id="ARBA00004443"/>
    </source>
</evidence>
<evidence type="ECO:0000259" key="9">
    <source>
        <dbReference type="Pfam" id="PF13085"/>
    </source>
</evidence>
<keyword evidence="5" id="KW-0001">2Fe-2S</keyword>
<name>A0AAN8VA61_9MAGN</name>
<comment type="subunit">
    <text evidence="4">Component of complex II composed of eight subunits in plants: four classical SDH subunits SDH1, SDH2, SDH3 and SDH4 (a flavoprotein (FP), an iron-sulfur protein (IP), and a cytochrome b composed of a large and a small subunit.), as well as four subunits unknown in mitochondria from bacteria and heterotrophic eukaryotes.</text>
</comment>
<evidence type="ECO:0000256" key="1">
    <source>
        <dbReference type="ARBA" id="ARBA00002787"/>
    </source>
</evidence>
<evidence type="ECO:0000256" key="5">
    <source>
        <dbReference type="ARBA" id="ARBA00022714"/>
    </source>
</evidence>
<accession>A0AAN8VA61</accession>
<keyword evidence="5" id="KW-0479">Metal-binding</keyword>
<evidence type="ECO:0000256" key="3">
    <source>
        <dbReference type="ARBA" id="ARBA00004788"/>
    </source>
</evidence>
<dbReference type="GO" id="GO:0006099">
    <property type="term" value="P:tricarboxylic acid cycle"/>
    <property type="evidence" value="ECO:0007669"/>
    <property type="project" value="InterPro"/>
</dbReference>
<keyword evidence="5" id="KW-0408">Iron</keyword>
<dbReference type="Pfam" id="PF13085">
    <property type="entry name" value="Fer2_3"/>
    <property type="match status" value="1"/>
</dbReference>
<dbReference type="PANTHER" id="PTHR11921">
    <property type="entry name" value="SUCCINATE DEHYDROGENASE IRON-SULFUR PROTEIN"/>
    <property type="match status" value="1"/>
</dbReference>
<dbReference type="AlphaFoldDB" id="A0AAN8VA61"/>
<dbReference type="SUPFAM" id="SSF54292">
    <property type="entry name" value="2Fe-2S ferredoxin-like"/>
    <property type="match status" value="1"/>
</dbReference>
<dbReference type="InterPro" id="IPR025192">
    <property type="entry name" value="Succ_DH/fum_Rdtase_N"/>
</dbReference>
<organism evidence="10 11">
    <name type="scientific">Dillenia turbinata</name>
    <dbReference type="NCBI Taxonomy" id="194707"/>
    <lineage>
        <taxon>Eukaryota</taxon>
        <taxon>Viridiplantae</taxon>
        <taxon>Streptophyta</taxon>
        <taxon>Embryophyta</taxon>
        <taxon>Tracheophyta</taxon>
        <taxon>Spermatophyta</taxon>
        <taxon>Magnoliopsida</taxon>
        <taxon>eudicotyledons</taxon>
        <taxon>Gunneridae</taxon>
        <taxon>Pentapetalae</taxon>
        <taxon>Dilleniales</taxon>
        <taxon>Dilleniaceae</taxon>
        <taxon>Dillenia</taxon>
    </lineage>
</organism>
<comment type="caution">
    <text evidence="10">The sequence shown here is derived from an EMBL/GenBank/DDBJ whole genome shotgun (WGS) entry which is preliminary data.</text>
</comment>
<dbReference type="InterPro" id="IPR050573">
    <property type="entry name" value="SDH/FRD_Iron-Sulfur"/>
</dbReference>
<evidence type="ECO:0000313" key="11">
    <source>
        <dbReference type="Proteomes" id="UP001370490"/>
    </source>
</evidence>
<dbReference type="InterPro" id="IPR001041">
    <property type="entry name" value="2Fe-2S_ferredoxin-type"/>
</dbReference>
<comment type="function">
    <text evidence="1">Iron-sulfur protein (IP) subunit of succinate dehydrogenase (SDH) that is involved in complex II of the mitochondrial electron transport chain and is responsible for transferring electrons from succinate to ubiquinone (coenzyme Q).</text>
</comment>
<evidence type="ECO:0000256" key="6">
    <source>
        <dbReference type="ARBA" id="ARBA00023014"/>
    </source>
</evidence>
<proteinExistence type="predicted"/>
<reference evidence="10 11" key="1">
    <citation type="submission" date="2023-12" db="EMBL/GenBank/DDBJ databases">
        <title>A high-quality genome assembly for Dillenia turbinata (Dilleniales).</title>
        <authorList>
            <person name="Chanderbali A."/>
        </authorList>
    </citation>
    <scope>NUCLEOTIDE SEQUENCE [LARGE SCALE GENOMIC DNA]</scope>
    <source>
        <strain evidence="10">LSX21</strain>
        <tissue evidence="10">Leaf</tissue>
    </source>
</reference>
<evidence type="ECO:0000256" key="4">
    <source>
        <dbReference type="ARBA" id="ARBA00011313"/>
    </source>
</evidence>
<evidence type="ECO:0000313" key="10">
    <source>
        <dbReference type="EMBL" id="KAK6923427.1"/>
    </source>
</evidence>
<dbReference type="GO" id="GO:0016491">
    <property type="term" value="F:oxidoreductase activity"/>
    <property type="evidence" value="ECO:0007669"/>
    <property type="project" value="InterPro"/>
</dbReference>
<dbReference type="GO" id="GO:0005743">
    <property type="term" value="C:mitochondrial inner membrane"/>
    <property type="evidence" value="ECO:0007669"/>
    <property type="project" value="UniProtKB-SubCell"/>
</dbReference>
<comment type="subcellular location">
    <subcellularLocation>
        <location evidence="2">Mitochondrion inner membrane</location>
        <topology evidence="2">Peripheral membrane protein</topology>
        <orientation evidence="2">Matrix side</orientation>
    </subcellularLocation>
</comment>
<dbReference type="InterPro" id="IPR004489">
    <property type="entry name" value="Succ_DH/fum_Rdtase_Fe-S"/>
</dbReference>
<dbReference type="PROSITE" id="PS00197">
    <property type="entry name" value="2FE2S_FER_1"/>
    <property type="match status" value="1"/>
</dbReference>
<keyword evidence="6" id="KW-0411">Iron-sulfur</keyword>